<organism evidence="2 3">
    <name type="scientific">Rhizobium fredii</name>
    <name type="common">Sinorhizobium fredii</name>
    <dbReference type="NCBI Taxonomy" id="380"/>
    <lineage>
        <taxon>Bacteria</taxon>
        <taxon>Pseudomonadati</taxon>
        <taxon>Pseudomonadota</taxon>
        <taxon>Alphaproteobacteria</taxon>
        <taxon>Hyphomicrobiales</taxon>
        <taxon>Rhizobiaceae</taxon>
        <taxon>Sinorhizobium/Ensifer group</taxon>
        <taxon>Sinorhizobium</taxon>
    </lineage>
</organism>
<accession>A0A844A6B0</accession>
<dbReference type="EMBL" id="WISZ01000084">
    <property type="protein sequence ID" value="MQX08659.1"/>
    <property type="molecule type" value="Genomic_DNA"/>
</dbReference>
<feature type="region of interest" description="Disordered" evidence="1">
    <location>
        <begin position="1"/>
        <end position="21"/>
    </location>
</feature>
<reference evidence="2 3" key="1">
    <citation type="journal article" date="2013" name="Genome Biol.">
        <title>Comparative genomics of the core and accessory genomes of 48 Sinorhizobium strains comprising five genospecies.</title>
        <authorList>
            <person name="Sugawara M."/>
            <person name="Epstein B."/>
            <person name="Badgley B.D."/>
            <person name="Unno T."/>
            <person name="Xu L."/>
            <person name="Reese J."/>
            <person name="Gyaneshwar P."/>
            <person name="Denny R."/>
            <person name="Mudge J."/>
            <person name="Bharti A.K."/>
            <person name="Farmer A.D."/>
            <person name="May G.D."/>
            <person name="Woodward J.E."/>
            <person name="Medigue C."/>
            <person name="Vallenet D."/>
            <person name="Lajus A."/>
            <person name="Rouy Z."/>
            <person name="Martinez-Vaz B."/>
            <person name="Tiffin P."/>
            <person name="Young N.D."/>
            <person name="Sadowsky M.J."/>
        </authorList>
    </citation>
    <scope>NUCLEOTIDE SEQUENCE [LARGE SCALE GENOMIC DNA]</scope>
    <source>
        <strain evidence="2 3">USDA205</strain>
    </source>
</reference>
<sequence length="83" mass="9141">MSERQAQGKGSGPGRRLHLGKARETGCFDMMGFGKKREKVKMSFRILTKEAQAGNEQSSIPDDIPSSSALLYLRNELVALAEE</sequence>
<gene>
    <name evidence="2" type="ORF">GHK48_10260</name>
</gene>
<protein>
    <submittedName>
        <fullName evidence="2">Uncharacterized protein</fullName>
    </submittedName>
</protein>
<evidence type="ECO:0000313" key="3">
    <source>
        <dbReference type="Proteomes" id="UP000466694"/>
    </source>
</evidence>
<comment type="caution">
    <text evidence="2">The sequence shown here is derived from an EMBL/GenBank/DDBJ whole genome shotgun (WGS) entry which is preliminary data.</text>
</comment>
<dbReference type="RefSeq" id="WP_153451470.1">
    <property type="nucleotide sequence ID" value="NZ_BJNI01000005.1"/>
</dbReference>
<dbReference type="AlphaFoldDB" id="A0A844A6B0"/>
<name>A0A844A6B0_RHIFR</name>
<evidence type="ECO:0000313" key="2">
    <source>
        <dbReference type="EMBL" id="MQX08659.1"/>
    </source>
</evidence>
<dbReference type="Proteomes" id="UP000466694">
    <property type="component" value="Unassembled WGS sequence"/>
</dbReference>
<proteinExistence type="predicted"/>
<evidence type="ECO:0000256" key="1">
    <source>
        <dbReference type="SAM" id="MobiDB-lite"/>
    </source>
</evidence>